<evidence type="ECO:0000256" key="3">
    <source>
        <dbReference type="ARBA" id="ARBA00022679"/>
    </source>
</evidence>
<comment type="subunit">
    <text evidence="2">Homotetramer.</text>
</comment>
<accession>A0A844M2T7</accession>
<dbReference type="GO" id="GO:0005737">
    <property type="term" value="C:cytoplasm"/>
    <property type="evidence" value="ECO:0007669"/>
    <property type="project" value="TreeGrafter"/>
</dbReference>
<dbReference type="EMBL" id="WFKQ01000012">
    <property type="protein sequence ID" value="MUG33256.1"/>
    <property type="molecule type" value="Genomic_DNA"/>
</dbReference>
<dbReference type="InterPro" id="IPR006235">
    <property type="entry name" value="OAc-hSer/O-AcSer_sulfhydrylase"/>
</dbReference>
<evidence type="ECO:0000256" key="7">
    <source>
        <dbReference type="PIRSR" id="PIRSR001434-2"/>
    </source>
</evidence>
<organism evidence="9 10">
    <name type="scientific">Psychrobacter sanguinis</name>
    <dbReference type="NCBI Taxonomy" id="861445"/>
    <lineage>
        <taxon>Bacteria</taxon>
        <taxon>Pseudomonadati</taxon>
        <taxon>Pseudomonadota</taxon>
        <taxon>Gammaproteobacteria</taxon>
        <taxon>Moraxellales</taxon>
        <taxon>Moraxellaceae</taxon>
        <taxon>Psychrobacter</taxon>
    </lineage>
</organism>
<dbReference type="Gene3D" id="3.40.640.10">
    <property type="entry name" value="Type I PLP-dependent aspartate aminotransferase-like (Major domain)"/>
    <property type="match status" value="1"/>
</dbReference>
<dbReference type="InterPro" id="IPR000277">
    <property type="entry name" value="Cys/Met-Metab_PyrdxlP-dep_enz"/>
</dbReference>
<dbReference type="GO" id="GO:0006535">
    <property type="term" value="P:cysteine biosynthetic process from serine"/>
    <property type="evidence" value="ECO:0007669"/>
    <property type="project" value="TreeGrafter"/>
</dbReference>
<dbReference type="GO" id="GO:0003961">
    <property type="term" value="F:O-acetylhomoserine aminocarboxypropyltransferase activity"/>
    <property type="evidence" value="ECO:0007669"/>
    <property type="project" value="TreeGrafter"/>
</dbReference>
<dbReference type="InterPro" id="IPR015422">
    <property type="entry name" value="PyrdxlP-dep_Trfase_small"/>
</dbReference>
<dbReference type="PANTHER" id="PTHR43797:SF2">
    <property type="entry name" value="HOMOCYSTEINE_CYSTEINE SYNTHASE"/>
    <property type="match status" value="1"/>
</dbReference>
<dbReference type="GO" id="GO:0030170">
    <property type="term" value="F:pyridoxal phosphate binding"/>
    <property type="evidence" value="ECO:0007669"/>
    <property type="project" value="InterPro"/>
</dbReference>
<dbReference type="AlphaFoldDB" id="A0A844M2T7"/>
<dbReference type="Pfam" id="PF01053">
    <property type="entry name" value="Cys_Met_Meta_PP"/>
    <property type="match status" value="1"/>
</dbReference>
<dbReference type="OrthoDB" id="9805807at2"/>
<evidence type="ECO:0000256" key="2">
    <source>
        <dbReference type="ARBA" id="ARBA00011881"/>
    </source>
</evidence>
<keyword evidence="4 7" id="KW-0663">Pyridoxal phosphate</keyword>
<dbReference type="GO" id="GO:0019346">
    <property type="term" value="P:transsulfuration"/>
    <property type="evidence" value="ECO:0007669"/>
    <property type="project" value="InterPro"/>
</dbReference>
<dbReference type="FunFam" id="3.90.1150.10:FF:000033">
    <property type="entry name" value="Cystathionine gamma-synthase"/>
    <property type="match status" value="1"/>
</dbReference>
<feature type="modified residue" description="N6-(pyridoxal phosphate)lysine" evidence="7">
    <location>
        <position position="218"/>
    </location>
</feature>
<dbReference type="InterPro" id="IPR015424">
    <property type="entry name" value="PyrdxlP-dep_Trfase"/>
</dbReference>
<dbReference type="GO" id="GO:0004124">
    <property type="term" value="F:cysteine synthase activity"/>
    <property type="evidence" value="ECO:0007669"/>
    <property type="project" value="TreeGrafter"/>
</dbReference>
<keyword evidence="10" id="KW-1185">Reference proteome</keyword>
<dbReference type="InterPro" id="IPR015421">
    <property type="entry name" value="PyrdxlP-dep_Trfase_major"/>
</dbReference>
<keyword evidence="3 9" id="KW-0808">Transferase</keyword>
<evidence type="ECO:0000256" key="4">
    <source>
        <dbReference type="ARBA" id="ARBA00022898"/>
    </source>
</evidence>
<evidence type="ECO:0000256" key="8">
    <source>
        <dbReference type="RuleBase" id="RU362118"/>
    </source>
</evidence>
<comment type="cofactor">
    <cofactor evidence="1 8">
        <name>pyridoxal 5'-phosphate</name>
        <dbReference type="ChEBI" id="CHEBI:597326"/>
    </cofactor>
</comment>
<dbReference type="Gene3D" id="3.90.1150.10">
    <property type="entry name" value="Aspartate Aminotransferase, domain 1"/>
    <property type="match status" value="1"/>
</dbReference>
<dbReference type="PIRSF" id="PIRSF001434">
    <property type="entry name" value="CGS"/>
    <property type="match status" value="1"/>
</dbReference>
<evidence type="ECO:0000313" key="10">
    <source>
        <dbReference type="Proteomes" id="UP000442109"/>
    </source>
</evidence>
<dbReference type="SUPFAM" id="SSF53383">
    <property type="entry name" value="PLP-dependent transferases"/>
    <property type="match status" value="1"/>
</dbReference>
<dbReference type="NCBIfam" id="TIGR01326">
    <property type="entry name" value="OAH_OAS_sulfhy"/>
    <property type="match status" value="1"/>
</dbReference>
<evidence type="ECO:0000313" key="9">
    <source>
        <dbReference type="EMBL" id="MUG33256.1"/>
    </source>
</evidence>
<dbReference type="Proteomes" id="UP000442109">
    <property type="component" value="Unassembled WGS sequence"/>
</dbReference>
<dbReference type="PANTHER" id="PTHR43797">
    <property type="entry name" value="HOMOCYSTEINE/CYSTEINE SYNTHASE"/>
    <property type="match status" value="1"/>
</dbReference>
<dbReference type="RefSeq" id="WP_155587653.1">
    <property type="nucleotide sequence ID" value="NZ_WFKQ01000012.1"/>
</dbReference>
<gene>
    <name evidence="9" type="ORF">GB996_10705</name>
</gene>
<dbReference type="FunFam" id="3.40.640.10:FF:000035">
    <property type="entry name" value="O-succinylhomoserine sulfhydrylase"/>
    <property type="match status" value="1"/>
</dbReference>
<evidence type="ECO:0000256" key="1">
    <source>
        <dbReference type="ARBA" id="ARBA00001933"/>
    </source>
</evidence>
<sequence length="437" mass="46854">MSETDSQNSQLENNQRLETLAIHAGYSVEPTTKAVAVPIYHTSSYAFDDTQHGADLFDLKVAGNIYTRIMNPTNAVLEERVAALEGGIGALAVASGMAAITYAVQTICEAGDNIIAASTLYGGTYNFFAHTLPRQGIEVRFFDHKNPAAIHDLVDEKTKMVFAESIGNPLGNIIDIEAIADAAHKHGVPVVIDNTVATPAICRPFEFGADIVVHSLTKYMSGTGTSIGGAIVDSGQFNWGDYPERFPLLNQPDVSYHGVNFVKDVGAAAYIARARVAPLRNTGAALSPLNAFSILQGIQTLSLRMERHVQNAQAVAEYLKGHDKVAWVKYAGLADHPDHQLAQKYMKGTPSAILTFGVKGGREAGAKFIDALNLITRLVNIGDAKSLASHPATTTHRQLNDEELANAGVSEDMIRLSIGIEHIEDIKADLAQALAKA</sequence>
<name>A0A844M2T7_9GAMM</name>
<keyword evidence="9" id="KW-0032">Aminotransferase</keyword>
<comment type="caution">
    <text evidence="9">The sequence shown here is derived from an EMBL/GenBank/DDBJ whole genome shotgun (WGS) entry which is preliminary data.</text>
</comment>
<proteinExistence type="inferred from homology"/>
<dbReference type="GO" id="GO:0071269">
    <property type="term" value="P:L-homocysteine biosynthetic process"/>
    <property type="evidence" value="ECO:0007669"/>
    <property type="project" value="TreeGrafter"/>
</dbReference>
<evidence type="ECO:0000256" key="6">
    <source>
        <dbReference type="ARBA" id="ARBA00071157"/>
    </source>
</evidence>
<evidence type="ECO:0000256" key="5">
    <source>
        <dbReference type="ARBA" id="ARBA00060995"/>
    </source>
</evidence>
<dbReference type="GO" id="GO:0008483">
    <property type="term" value="F:transaminase activity"/>
    <property type="evidence" value="ECO:0007669"/>
    <property type="project" value="UniProtKB-KW"/>
</dbReference>
<comment type="similarity">
    <text evidence="5">Belongs to the trans-sulfuration enzymes family. MetZ subfamily.</text>
</comment>
<reference evidence="9 10" key="1">
    <citation type="journal article" date="2019" name="PLoS ONE">
        <title>Pup mortality in New Zealand sea lions (Phocarctos hookeri) at Enderby Island, Auckland Islands, 2013-18.</title>
        <authorList>
            <person name="Michael S.A."/>
            <person name="Hayman D.T.S."/>
            <person name="Gray R."/>
            <person name="Zhang J."/>
            <person name="Rogers L."/>
            <person name="Roe W.D."/>
        </authorList>
    </citation>
    <scope>NUCLEOTIDE SEQUENCE [LARGE SCALE GENOMIC DNA]</scope>
    <source>
        <strain evidence="9 10">SM868</strain>
    </source>
</reference>
<protein>
    <recommendedName>
        <fullName evidence="6">O-succinylhomoserine sulfhydrylase</fullName>
    </recommendedName>
</protein>
<dbReference type="CDD" id="cd00614">
    <property type="entry name" value="CGS_like"/>
    <property type="match status" value="1"/>
</dbReference>